<dbReference type="InterPro" id="IPR055411">
    <property type="entry name" value="LRR_FXL15/At3g58940/PEG3-like"/>
</dbReference>
<evidence type="ECO:0000259" key="2">
    <source>
        <dbReference type="Pfam" id="PF00646"/>
    </source>
</evidence>
<dbReference type="InterPro" id="IPR032675">
    <property type="entry name" value="LRR_dom_sf"/>
</dbReference>
<sequence>MGGRRARASRRRRRRRRNHGTDRISGLPDELLHEILFRLPSTADAARTSLLSRRWRGVWAHVPAISLTDGDQAPGASILDAVDAAVAANAAPALDRLAISLEDDWYSQRRGEPDLAARIAPWLRFASRRLAGELSLQLFQPRRPGKIDINSVPQTTVKVPVCDRATAIDVNVVHLGIKLKFRASGGGTFLALRVLKITGSFRLHERSLERAVSSQCPRLQELTLCNNHDTCRKLTIRSDSLERLNLGLRVRVITVQTPRLVRLKMASLFDLDRLQSRRAHIAAPNLTEMTWYNTYDPQHNRIVDAPRHLQRLKVRLYCLRSALPVAALFERFDTVDELDLRVRIPRLFGVLPSFMRHQEGKFECKAFMKETAKLPQCKVLKLSIYPEGLQEYSIVVLHLLRGCANARKVVLYLDLHGEKVSDYYSSLVMKKEQGRSACGNRLTTDGPVLDSLEELELNFYRLGDPEVDLVNQLLLSCGAALKTVVIRPLWGFTSKLSSAKLETVAGFCGPETTIEFHGCRLIGR</sequence>
<dbReference type="PANTHER" id="PTHR34709">
    <property type="entry name" value="OS10G0396666 PROTEIN"/>
    <property type="match status" value="1"/>
</dbReference>
<feature type="region of interest" description="Disordered" evidence="1">
    <location>
        <begin position="1"/>
        <end position="23"/>
    </location>
</feature>
<dbReference type="PANTHER" id="PTHR34709:SF72">
    <property type="entry name" value="OS07G0130000 PROTEIN"/>
    <property type="match status" value="1"/>
</dbReference>
<dbReference type="SUPFAM" id="SSF81383">
    <property type="entry name" value="F-box domain"/>
    <property type="match status" value="1"/>
</dbReference>
<dbReference type="Pfam" id="PF00646">
    <property type="entry name" value="F-box"/>
    <property type="match status" value="1"/>
</dbReference>
<gene>
    <name evidence="4" type="ORF">EJB05_11960</name>
</gene>
<reference evidence="4 5" key="1">
    <citation type="journal article" date="2019" name="Sci. Rep.">
        <title>A high-quality genome of Eragrostis curvula grass provides insights into Poaceae evolution and supports new strategies to enhance forage quality.</title>
        <authorList>
            <person name="Carballo J."/>
            <person name="Santos B.A.C.M."/>
            <person name="Zappacosta D."/>
            <person name="Garbus I."/>
            <person name="Selva J.P."/>
            <person name="Gallo C.A."/>
            <person name="Diaz A."/>
            <person name="Albertini E."/>
            <person name="Caccamo M."/>
            <person name="Echenique V."/>
        </authorList>
    </citation>
    <scope>NUCLEOTIDE SEQUENCE [LARGE SCALE GENOMIC DNA]</scope>
    <source>
        <strain evidence="5">cv. Victoria</strain>
        <tissue evidence="4">Leaf</tissue>
    </source>
</reference>
<proteinExistence type="predicted"/>
<keyword evidence="5" id="KW-1185">Reference proteome</keyword>
<feature type="domain" description="F-box" evidence="2">
    <location>
        <begin position="24"/>
        <end position="60"/>
    </location>
</feature>
<name>A0A5J9VU23_9POAL</name>
<organism evidence="4 5">
    <name type="scientific">Eragrostis curvula</name>
    <name type="common">weeping love grass</name>
    <dbReference type="NCBI Taxonomy" id="38414"/>
    <lineage>
        <taxon>Eukaryota</taxon>
        <taxon>Viridiplantae</taxon>
        <taxon>Streptophyta</taxon>
        <taxon>Embryophyta</taxon>
        <taxon>Tracheophyta</taxon>
        <taxon>Spermatophyta</taxon>
        <taxon>Magnoliopsida</taxon>
        <taxon>Liliopsida</taxon>
        <taxon>Poales</taxon>
        <taxon>Poaceae</taxon>
        <taxon>PACMAD clade</taxon>
        <taxon>Chloridoideae</taxon>
        <taxon>Eragrostideae</taxon>
        <taxon>Eragrostidinae</taxon>
        <taxon>Eragrostis</taxon>
    </lineage>
</organism>
<dbReference type="EMBL" id="RWGY01000007">
    <property type="protein sequence ID" value="TVU38580.1"/>
    <property type="molecule type" value="Genomic_DNA"/>
</dbReference>
<evidence type="ECO:0000256" key="1">
    <source>
        <dbReference type="SAM" id="MobiDB-lite"/>
    </source>
</evidence>
<dbReference type="InterPro" id="IPR053781">
    <property type="entry name" value="F-box_AtFBL13-like"/>
</dbReference>
<feature type="non-terminal residue" evidence="4">
    <location>
        <position position="1"/>
    </location>
</feature>
<evidence type="ECO:0000259" key="3">
    <source>
        <dbReference type="Pfam" id="PF24758"/>
    </source>
</evidence>
<dbReference type="InterPro" id="IPR001810">
    <property type="entry name" value="F-box_dom"/>
</dbReference>
<dbReference type="InterPro" id="IPR055312">
    <property type="entry name" value="FBL15-like"/>
</dbReference>
<dbReference type="CDD" id="cd22160">
    <property type="entry name" value="F-box_AtFBL13-like"/>
    <property type="match status" value="1"/>
</dbReference>
<protein>
    <submittedName>
        <fullName evidence="4">Uncharacterized protein</fullName>
    </submittedName>
</protein>
<dbReference type="Proteomes" id="UP000324897">
    <property type="component" value="Chromosome 4"/>
</dbReference>
<feature type="domain" description="F-box/LRR-repeat protein 15/At3g58940/PEG3-like LRR" evidence="3">
    <location>
        <begin position="122"/>
        <end position="288"/>
    </location>
</feature>
<dbReference type="AlphaFoldDB" id="A0A5J9VU23"/>
<dbReference type="Gene3D" id="3.80.10.10">
    <property type="entry name" value="Ribonuclease Inhibitor"/>
    <property type="match status" value="1"/>
</dbReference>
<dbReference type="SUPFAM" id="SSF52047">
    <property type="entry name" value="RNI-like"/>
    <property type="match status" value="1"/>
</dbReference>
<dbReference type="Pfam" id="PF24758">
    <property type="entry name" value="LRR_At5g56370"/>
    <property type="match status" value="1"/>
</dbReference>
<dbReference type="InterPro" id="IPR036047">
    <property type="entry name" value="F-box-like_dom_sf"/>
</dbReference>
<accession>A0A5J9VU23</accession>
<dbReference type="Gene3D" id="1.20.1280.50">
    <property type="match status" value="1"/>
</dbReference>
<comment type="caution">
    <text evidence="4">The sequence shown here is derived from an EMBL/GenBank/DDBJ whole genome shotgun (WGS) entry which is preliminary data.</text>
</comment>
<evidence type="ECO:0000313" key="5">
    <source>
        <dbReference type="Proteomes" id="UP000324897"/>
    </source>
</evidence>
<evidence type="ECO:0000313" key="4">
    <source>
        <dbReference type="EMBL" id="TVU38580.1"/>
    </source>
</evidence>
<feature type="compositionally biased region" description="Basic residues" evidence="1">
    <location>
        <begin position="1"/>
        <end position="18"/>
    </location>
</feature>
<dbReference type="OrthoDB" id="1848700at2759"/>
<dbReference type="Gramene" id="TVU38580">
    <property type="protein sequence ID" value="TVU38580"/>
    <property type="gene ID" value="EJB05_11960"/>
</dbReference>